<dbReference type="AlphaFoldDB" id="A0A6N0JHE2"/>
<sequence length="239" mass="25402">MPGRPLPAPAARPTLLFVHGWAFDASFWAPLRAELADWPQAVSEAGYFGPARDPEVAGPVVAIGHSLGALRLLGGLPRHCRALVAINGFPRFAAGPGFEAGVPPRMLDRMGKRLSADPMAVLRDFRQRCGAAEPFGAATGELAGEPLGAPRIEALDRDLQRLRDDDQRAALAALTLPLLALAGDADSIVPAAMTRAAYAGRPADELRWREGGGHLLPRSDAAWCAARIRDFLSRLAPEA</sequence>
<name>A0A6N0JHE2_ACHDE</name>
<dbReference type="Proteomes" id="UP000509782">
    <property type="component" value="Chromosome"/>
</dbReference>
<organism evidence="1 2">
    <name type="scientific">Achromobacter denitrificans</name>
    <name type="common">Alcaligenes denitrificans</name>
    <dbReference type="NCBI Taxonomy" id="32002"/>
    <lineage>
        <taxon>Bacteria</taxon>
        <taxon>Pseudomonadati</taxon>
        <taxon>Pseudomonadota</taxon>
        <taxon>Betaproteobacteria</taxon>
        <taxon>Burkholderiales</taxon>
        <taxon>Alcaligenaceae</taxon>
        <taxon>Achromobacter</taxon>
    </lineage>
</organism>
<protein>
    <submittedName>
        <fullName evidence="1">Alpha/beta fold hydrolase</fullName>
    </submittedName>
</protein>
<dbReference type="InterPro" id="IPR029058">
    <property type="entry name" value="AB_hydrolase_fold"/>
</dbReference>
<dbReference type="GO" id="GO:0016787">
    <property type="term" value="F:hydrolase activity"/>
    <property type="evidence" value="ECO:0007669"/>
    <property type="project" value="UniProtKB-KW"/>
</dbReference>
<dbReference type="Gene3D" id="3.40.50.1820">
    <property type="entry name" value="alpha/beta hydrolase"/>
    <property type="match status" value="1"/>
</dbReference>
<reference evidence="1 2" key="1">
    <citation type="submission" date="2020-05" db="EMBL/GenBank/DDBJ databases">
        <title>FDA dAtabase for Regulatory Grade micrObial Sequences (FDA-ARGOS): Supporting development and validation of Infectious Disease Dx tests.</title>
        <authorList>
            <person name="Sproer C."/>
            <person name="Gronow S."/>
            <person name="Severitt S."/>
            <person name="Schroder I."/>
            <person name="Tallon L."/>
            <person name="Sadzewicz L."/>
            <person name="Zhao X."/>
            <person name="Vavikolanu K."/>
            <person name="Mehta A."/>
            <person name="Aluvathingal J."/>
            <person name="Nadendla S."/>
            <person name="Myers T."/>
            <person name="Yan Y."/>
            <person name="Sichtig H."/>
        </authorList>
    </citation>
    <scope>NUCLEOTIDE SEQUENCE [LARGE SCALE GENOMIC DNA]</scope>
    <source>
        <strain evidence="1 2">FDAARGOS_787</strain>
    </source>
</reference>
<proteinExistence type="predicted"/>
<gene>
    <name evidence="1" type="ORF">FOC81_07350</name>
</gene>
<keyword evidence="1" id="KW-0378">Hydrolase</keyword>
<dbReference type="SUPFAM" id="SSF53474">
    <property type="entry name" value="alpha/beta-Hydrolases"/>
    <property type="match status" value="1"/>
</dbReference>
<dbReference type="RefSeq" id="WP_174716000.1">
    <property type="nucleotide sequence ID" value="NZ_CP054569.1"/>
</dbReference>
<evidence type="ECO:0000313" key="2">
    <source>
        <dbReference type="Proteomes" id="UP000509782"/>
    </source>
</evidence>
<evidence type="ECO:0000313" key="1">
    <source>
        <dbReference type="EMBL" id="QKQ46515.1"/>
    </source>
</evidence>
<accession>A0A6N0JHE2</accession>
<dbReference type="EMBL" id="CP054569">
    <property type="protein sequence ID" value="QKQ46515.1"/>
    <property type="molecule type" value="Genomic_DNA"/>
</dbReference>